<name>A0A5C8IW22_9BACT</name>
<feature type="region of interest" description="Disordered" evidence="1">
    <location>
        <begin position="1"/>
        <end position="23"/>
    </location>
</feature>
<feature type="compositionally biased region" description="Low complexity" evidence="1">
    <location>
        <begin position="87"/>
        <end position="114"/>
    </location>
</feature>
<sequence length="280" mass="29863">MKPEEIDKLFKERLGNSTPTPPADLWNRLQERIETEMPQAQKQEQKGGFMVWYRSYGIAAAVALLLAAGLVFFSLRNNQQQQAPTLAQTETPAPASPAEAVTPEPAETAPALAEVQQPAKSSTEASAPAPVAAPAQAIAKATPVAGGSGKKAPVKQIEPLAPVAPESTLAAATEPEKPALSKLPEPTAALAATAAERPERVEIIIKRSVAAQQVAMQPQEEAEELSGLEKKQQIAKSIFKQVKNLAAGERVEFSELGIRTEQIALETQIGKQKFSKVINL</sequence>
<evidence type="ECO:0000256" key="1">
    <source>
        <dbReference type="SAM" id="MobiDB-lite"/>
    </source>
</evidence>
<accession>A0A5C8IW22</accession>
<dbReference type="AlphaFoldDB" id="A0A5C8IW22"/>
<keyword evidence="2" id="KW-0472">Membrane</keyword>
<evidence type="ECO:0000313" key="3">
    <source>
        <dbReference type="EMBL" id="TXK25012.1"/>
    </source>
</evidence>
<keyword evidence="4" id="KW-1185">Reference proteome</keyword>
<dbReference type="OrthoDB" id="849204at2"/>
<dbReference type="RefSeq" id="WP_147923953.1">
    <property type="nucleotide sequence ID" value="NZ_VRTY01000134.1"/>
</dbReference>
<reference evidence="3 4" key="1">
    <citation type="submission" date="2019-08" db="EMBL/GenBank/DDBJ databases">
        <authorList>
            <person name="Shi S."/>
        </authorList>
    </citation>
    <scope>NUCLEOTIDE SEQUENCE [LARGE SCALE GENOMIC DNA]</scope>
    <source>
        <strain evidence="3 4">GY10130</strain>
    </source>
</reference>
<evidence type="ECO:0000256" key="2">
    <source>
        <dbReference type="SAM" id="Phobius"/>
    </source>
</evidence>
<gene>
    <name evidence="3" type="ORF">FVR03_22095</name>
</gene>
<evidence type="ECO:0000313" key="4">
    <source>
        <dbReference type="Proteomes" id="UP000321926"/>
    </source>
</evidence>
<dbReference type="EMBL" id="VRTY01000134">
    <property type="protein sequence ID" value="TXK25012.1"/>
    <property type="molecule type" value="Genomic_DNA"/>
</dbReference>
<comment type="caution">
    <text evidence="3">The sequence shown here is derived from an EMBL/GenBank/DDBJ whole genome shotgun (WGS) entry which is preliminary data.</text>
</comment>
<organism evidence="3 4">
    <name type="scientific">Pontibacter qinzhouensis</name>
    <dbReference type="NCBI Taxonomy" id="2603253"/>
    <lineage>
        <taxon>Bacteria</taxon>
        <taxon>Pseudomonadati</taxon>
        <taxon>Bacteroidota</taxon>
        <taxon>Cytophagia</taxon>
        <taxon>Cytophagales</taxon>
        <taxon>Hymenobacteraceae</taxon>
        <taxon>Pontibacter</taxon>
    </lineage>
</organism>
<keyword evidence="2" id="KW-1133">Transmembrane helix</keyword>
<protein>
    <submittedName>
        <fullName evidence="3">Uncharacterized protein</fullName>
    </submittedName>
</protein>
<feature type="region of interest" description="Disordered" evidence="1">
    <location>
        <begin position="83"/>
        <end position="131"/>
    </location>
</feature>
<keyword evidence="2" id="KW-0812">Transmembrane</keyword>
<proteinExistence type="predicted"/>
<feature type="compositionally biased region" description="Basic and acidic residues" evidence="1">
    <location>
        <begin position="1"/>
        <end position="14"/>
    </location>
</feature>
<feature type="transmembrane region" description="Helical" evidence="2">
    <location>
        <begin position="51"/>
        <end position="75"/>
    </location>
</feature>
<dbReference type="Proteomes" id="UP000321926">
    <property type="component" value="Unassembled WGS sequence"/>
</dbReference>